<reference evidence="2 3" key="1">
    <citation type="submission" date="2024-05" db="EMBL/GenBank/DDBJ databases">
        <title>Genome sequencing and assembly of Indian major carp, Cirrhinus mrigala (Hamilton, 1822).</title>
        <authorList>
            <person name="Mohindra V."/>
            <person name="Chowdhury L.M."/>
            <person name="Lal K."/>
            <person name="Jena J.K."/>
        </authorList>
    </citation>
    <scope>NUCLEOTIDE SEQUENCE [LARGE SCALE GENOMIC DNA]</scope>
    <source>
        <strain evidence="2">CM1030</strain>
        <tissue evidence="2">Blood</tissue>
    </source>
</reference>
<feature type="non-terminal residue" evidence="2">
    <location>
        <position position="52"/>
    </location>
</feature>
<feature type="region of interest" description="Disordered" evidence="1">
    <location>
        <begin position="1"/>
        <end position="52"/>
    </location>
</feature>
<accession>A0ABD0NL52</accession>
<evidence type="ECO:0000313" key="3">
    <source>
        <dbReference type="Proteomes" id="UP001529510"/>
    </source>
</evidence>
<organism evidence="2 3">
    <name type="scientific">Cirrhinus mrigala</name>
    <name type="common">Mrigala</name>
    <dbReference type="NCBI Taxonomy" id="683832"/>
    <lineage>
        <taxon>Eukaryota</taxon>
        <taxon>Metazoa</taxon>
        <taxon>Chordata</taxon>
        <taxon>Craniata</taxon>
        <taxon>Vertebrata</taxon>
        <taxon>Euteleostomi</taxon>
        <taxon>Actinopterygii</taxon>
        <taxon>Neopterygii</taxon>
        <taxon>Teleostei</taxon>
        <taxon>Ostariophysi</taxon>
        <taxon>Cypriniformes</taxon>
        <taxon>Cyprinidae</taxon>
        <taxon>Labeoninae</taxon>
        <taxon>Labeonini</taxon>
        <taxon>Cirrhinus</taxon>
    </lineage>
</organism>
<name>A0ABD0NL52_CIRMR</name>
<dbReference type="AlphaFoldDB" id="A0ABD0NL52"/>
<proteinExistence type="predicted"/>
<keyword evidence="3" id="KW-1185">Reference proteome</keyword>
<evidence type="ECO:0000256" key="1">
    <source>
        <dbReference type="SAM" id="MobiDB-lite"/>
    </source>
</evidence>
<sequence>MSLCDKREEEEDDVRSHKAASPEPSCVSMKSDGSMAIPPELCDGAVISDTSV</sequence>
<gene>
    <name evidence="2" type="ORF">M9458_045371</name>
</gene>
<evidence type="ECO:0000313" key="2">
    <source>
        <dbReference type="EMBL" id="KAL0161646.1"/>
    </source>
</evidence>
<comment type="caution">
    <text evidence="2">The sequence shown here is derived from an EMBL/GenBank/DDBJ whole genome shotgun (WGS) entry which is preliminary data.</text>
</comment>
<dbReference type="EMBL" id="JAMKFB020000022">
    <property type="protein sequence ID" value="KAL0161646.1"/>
    <property type="molecule type" value="Genomic_DNA"/>
</dbReference>
<protein>
    <submittedName>
        <fullName evidence="2">Uncharacterized protein</fullName>
    </submittedName>
</protein>
<dbReference type="Proteomes" id="UP001529510">
    <property type="component" value="Unassembled WGS sequence"/>
</dbReference>